<organism evidence="2 3">
    <name type="scientific">Horticoccus luteus</name>
    <dbReference type="NCBI Taxonomy" id="2862869"/>
    <lineage>
        <taxon>Bacteria</taxon>
        <taxon>Pseudomonadati</taxon>
        <taxon>Verrucomicrobiota</taxon>
        <taxon>Opitutia</taxon>
        <taxon>Opitutales</taxon>
        <taxon>Opitutaceae</taxon>
        <taxon>Horticoccus</taxon>
    </lineage>
</organism>
<dbReference type="Proteomes" id="UP000825051">
    <property type="component" value="Chromosome"/>
</dbReference>
<dbReference type="KEGG" id="ole:K0B96_13565"/>
<name>A0A8F9TUF2_9BACT</name>
<accession>A0A8F9TUF2</accession>
<dbReference type="PROSITE" id="PS50206">
    <property type="entry name" value="RHODANESE_3"/>
    <property type="match status" value="1"/>
</dbReference>
<evidence type="ECO:0000259" key="1">
    <source>
        <dbReference type="PROSITE" id="PS50206"/>
    </source>
</evidence>
<feature type="domain" description="Rhodanese" evidence="1">
    <location>
        <begin position="27"/>
        <end position="119"/>
    </location>
</feature>
<gene>
    <name evidence="2" type="ORF">K0B96_13565</name>
</gene>
<dbReference type="AlphaFoldDB" id="A0A8F9TUF2"/>
<dbReference type="PANTHER" id="PTHR43031">
    <property type="entry name" value="FAD-DEPENDENT OXIDOREDUCTASE"/>
    <property type="match status" value="1"/>
</dbReference>
<dbReference type="SMART" id="SM00450">
    <property type="entry name" value="RHOD"/>
    <property type="match status" value="1"/>
</dbReference>
<dbReference type="CDD" id="cd00158">
    <property type="entry name" value="RHOD"/>
    <property type="match status" value="1"/>
</dbReference>
<dbReference type="InterPro" id="IPR036873">
    <property type="entry name" value="Rhodanese-like_dom_sf"/>
</dbReference>
<dbReference type="Pfam" id="PF00581">
    <property type="entry name" value="Rhodanese"/>
    <property type="match status" value="1"/>
</dbReference>
<proteinExistence type="predicted"/>
<evidence type="ECO:0000313" key="2">
    <source>
        <dbReference type="EMBL" id="QYM78320.1"/>
    </source>
</evidence>
<dbReference type="SUPFAM" id="SSF52821">
    <property type="entry name" value="Rhodanese/Cell cycle control phosphatase"/>
    <property type="match status" value="1"/>
</dbReference>
<reference evidence="2" key="1">
    <citation type="submission" date="2021-08" db="EMBL/GenBank/DDBJ databases">
        <title>Genome of a novel bacterium of the phylum Verrucomicrobia, Oleiharenicola sp. KSB-15.</title>
        <authorList>
            <person name="Chung J.-H."/>
            <person name="Ahn J.-H."/>
            <person name="Yoon Y."/>
            <person name="Kim D.-Y."/>
            <person name="An S.-H."/>
            <person name="Park I."/>
            <person name="Yeon J."/>
        </authorList>
    </citation>
    <scope>NUCLEOTIDE SEQUENCE</scope>
    <source>
        <strain evidence="2">KSB-15</strain>
    </source>
</reference>
<protein>
    <submittedName>
        <fullName evidence="2">Rhodanese-like domain-containing protein</fullName>
    </submittedName>
</protein>
<sequence length="129" mass="13756">MKFLALLRALFSPAPRASPANWSARLRAGTALLVDVREPGEWSSGVADRAALLPLSDLDGPRHLWRDFLARAGDREVLLYCASGLRSGVAARTLAQEGLRAANAGGLSAWAAAGWPIVRPKAAGSDRRR</sequence>
<keyword evidence="3" id="KW-1185">Reference proteome</keyword>
<dbReference type="EMBL" id="CP080507">
    <property type="protein sequence ID" value="QYM78320.1"/>
    <property type="molecule type" value="Genomic_DNA"/>
</dbReference>
<dbReference type="PANTHER" id="PTHR43031:SF1">
    <property type="entry name" value="PYRIDINE NUCLEOTIDE-DISULPHIDE OXIDOREDUCTASE"/>
    <property type="match status" value="1"/>
</dbReference>
<dbReference type="Gene3D" id="3.40.250.10">
    <property type="entry name" value="Rhodanese-like domain"/>
    <property type="match status" value="1"/>
</dbReference>
<dbReference type="InterPro" id="IPR050229">
    <property type="entry name" value="GlpE_sulfurtransferase"/>
</dbReference>
<dbReference type="InterPro" id="IPR001763">
    <property type="entry name" value="Rhodanese-like_dom"/>
</dbReference>
<evidence type="ECO:0000313" key="3">
    <source>
        <dbReference type="Proteomes" id="UP000825051"/>
    </source>
</evidence>
<dbReference type="RefSeq" id="WP_220161424.1">
    <property type="nucleotide sequence ID" value="NZ_CP080507.1"/>
</dbReference>